<evidence type="ECO:0000313" key="2">
    <source>
        <dbReference type="EMBL" id="KAL2738419.1"/>
    </source>
</evidence>
<name>A0ABD2C0T3_VESMC</name>
<accession>A0ABD2C0T3</accession>
<evidence type="ECO:0000313" key="3">
    <source>
        <dbReference type="Proteomes" id="UP001607303"/>
    </source>
</evidence>
<feature type="region of interest" description="Disordered" evidence="1">
    <location>
        <begin position="61"/>
        <end position="85"/>
    </location>
</feature>
<comment type="caution">
    <text evidence="2">The sequence shown here is derived from an EMBL/GenBank/DDBJ whole genome shotgun (WGS) entry which is preliminary data.</text>
</comment>
<evidence type="ECO:0000256" key="1">
    <source>
        <dbReference type="SAM" id="MobiDB-lite"/>
    </source>
</evidence>
<reference evidence="2 3" key="1">
    <citation type="journal article" date="2024" name="Ann. Entomol. Soc. Am.">
        <title>Genomic analyses of the southern and eastern yellowjacket wasps (Hymenoptera: Vespidae) reveal evolutionary signatures of social life.</title>
        <authorList>
            <person name="Catto M.A."/>
            <person name="Caine P.B."/>
            <person name="Orr S.E."/>
            <person name="Hunt B.G."/>
            <person name="Goodisman M.A.D."/>
        </authorList>
    </citation>
    <scope>NUCLEOTIDE SEQUENCE [LARGE SCALE GENOMIC DNA]</scope>
    <source>
        <strain evidence="2">232</strain>
        <tissue evidence="2">Head and thorax</tissue>
    </source>
</reference>
<sequence length="146" mass="16989">MKRTFGRYIGPDPISGKKRRRERVEKKAGTCAHVKKIELKRKKEKISGRCNGAHACEKQMKFGKKDGHGKEKKRKDRPEQNQSTKIQLDYSVLKLCESMNRNDREVIAEEMKDIRSNVKYNWELYRKDVGKVFEACSHSLGNTCIS</sequence>
<proteinExistence type="predicted"/>
<dbReference type="EMBL" id="JAYRBN010000063">
    <property type="protein sequence ID" value="KAL2738419.1"/>
    <property type="molecule type" value="Genomic_DNA"/>
</dbReference>
<feature type="region of interest" description="Disordered" evidence="1">
    <location>
        <begin position="1"/>
        <end position="28"/>
    </location>
</feature>
<dbReference type="Proteomes" id="UP001607303">
    <property type="component" value="Unassembled WGS sequence"/>
</dbReference>
<gene>
    <name evidence="2" type="ORF">V1477_011778</name>
</gene>
<protein>
    <submittedName>
        <fullName evidence="2">Uncharacterized protein</fullName>
    </submittedName>
</protein>
<organism evidence="2 3">
    <name type="scientific">Vespula maculifrons</name>
    <name type="common">Eastern yellow jacket</name>
    <name type="synonym">Wasp</name>
    <dbReference type="NCBI Taxonomy" id="7453"/>
    <lineage>
        <taxon>Eukaryota</taxon>
        <taxon>Metazoa</taxon>
        <taxon>Ecdysozoa</taxon>
        <taxon>Arthropoda</taxon>
        <taxon>Hexapoda</taxon>
        <taxon>Insecta</taxon>
        <taxon>Pterygota</taxon>
        <taxon>Neoptera</taxon>
        <taxon>Endopterygota</taxon>
        <taxon>Hymenoptera</taxon>
        <taxon>Apocrita</taxon>
        <taxon>Aculeata</taxon>
        <taxon>Vespoidea</taxon>
        <taxon>Vespidae</taxon>
        <taxon>Vespinae</taxon>
        <taxon>Vespula</taxon>
    </lineage>
</organism>
<dbReference type="AlphaFoldDB" id="A0ABD2C0T3"/>
<keyword evidence="3" id="KW-1185">Reference proteome</keyword>